<dbReference type="EMBL" id="GU943121">
    <property type="protein sequence ID" value="ADD96152.1"/>
    <property type="molecule type" value="Genomic_DNA"/>
</dbReference>
<feature type="compositionally biased region" description="Acidic residues" evidence="1">
    <location>
        <begin position="191"/>
        <end position="208"/>
    </location>
</feature>
<evidence type="ECO:0000313" key="4">
    <source>
        <dbReference type="EMBL" id="ADD96152.1"/>
    </source>
</evidence>
<evidence type="ECO:0000259" key="3">
    <source>
        <dbReference type="PROSITE" id="PS50213"/>
    </source>
</evidence>
<dbReference type="Pfam" id="PF02469">
    <property type="entry name" value="Fasciclin"/>
    <property type="match status" value="2"/>
</dbReference>
<evidence type="ECO:0000256" key="2">
    <source>
        <dbReference type="SAM" id="Phobius"/>
    </source>
</evidence>
<sequence>MSANAVNGQPLAFTVGDSVMVNDATVITADVDTSNGIIHVIDKVLTPSDTPNDIPRTAQCTGVHNSLVAAVIQADLLSTLQGDGPFTLFAPTDQAFIDAGIDLATLNTPEGKATLSDILLHHVYSGSVMSADLTDGMMVQMVNGDNITLTVTTGMGASVSIGNATVTGADVMTANGVIHVIDKVLMPPAEDTADSTDSEDSAQGDSDDSSGALWIGIVLLLVIGGGAGAVLFMRSRSETGEESSKDFTQGGILNQLQTVDAASYGAQSTQQTQYAQPAASAAYGTQPAQEVQPVQQVAQVQPVQTVEVIPQPVVAEPTVLRQWTDESGYTWRAMDDGTTYWWTGSEWQKYG</sequence>
<feature type="transmembrane region" description="Helical" evidence="2">
    <location>
        <begin position="211"/>
        <end position="233"/>
    </location>
</feature>
<dbReference type="PANTHER" id="PTHR10900:SF77">
    <property type="entry name" value="FI19380P1"/>
    <property type="match status" value="1"/>
</dbReference>
<dbReference type="AlphaFoldDB" id="D6PKA1"/>
<accession>D6PKA1</accession>
<dbReference type="PANTHER" id="PTHR10900">
    <property type="entry name" value="PERIOSTIN-RELATED"/>
    <property type="match status" value="1"/>
</dbReference>
<protein>
    <recommendedName>
        <fullName evidence="3">FAS1 domain-containing protein</fullName>
    </recommendedName>
</protein>
<reference evidence="4" key="1">
    <citation type="journal article" date="2010" name="ISME J.">
        <title>Metagenome of the Mediterranean deep chlorophyll maximum studied by direct and fosmid library 454 pyrosequencing.</title>
        <authorList>
            <person name="Ghai R."/>
            <person name="Martin-Cuadrado A.B."/>
            <person name="Molto A.G."/>
            <person name="Heredia I.G."/>
            <person name="Cabrera R."/>
            <person name="Martin J."/>
            <person name="Verdu M."/>
            <person name="Deschamps P."/>
            <person name="Moreira D."/>
            <person name="Lopez-Garcia P."/>
            <person name="Mira A."/>
            <person name="Rodriguez-Valera F."/>
        </authorList>
    </citation>
    <scope>NUCLEOTIDE SEQUENCE</scope>
</reference>
<evidence type="ECO:0000256" key="1">
    <source>
        <dbReference type="SAM" id="MobiDB-lite"/>
    </source>
</evidence>
<dbReference type="InterPro" id="IPR000782">
    <property type="entry name" value="FAS1_domain"/>
</dbReference>
<feature type="domain" description="FAS1" evidence="3">
    <location>
        <begin position="51"/>
        <end position="185"/>
    </location>
</feature>
<dbReference type="GO" id="GO:0005615">
    <property type="term" value="C:extracellular space"/>
    <property type="evidence" value="ECO:0007669"/>
    <property type="project" value="TreeGrafter"/>
</dbReference>
<feature type="region of interest" description="Disordered" evidence="1">
    <location>
        <begin position="189"/>
        <end position="208"/>
    </location>
</feature>
<keyword evidence="2" id="KW-1133">Transmembrane helix</keyword>
<keyword evidence="2" id="KW-0472">Membrane</keyword>
<dbReference type="InterPro" id="IPR050904">
    <property type="entry name" value="Adhesion/Biosynth-related"/>
</dbReference>
<dbReference type="InterPro" id="IPR036378">
    <property type="entry name" value="FAS1_dom_sf"/>
</dbReference>
<feature type="domain" description="FAS1" evidence="3">
    <location>
        <begin position="1"/>
        <end position="45"/>
    </location>
</feature>
<keyword evidence="2" id="KW-0812">Transmembrane</keyword>
<dbReference type="Gene3D" id="2.30.180.10">
    <property type="entry name" value="FAS1 domain"/>
    <property type="match status" value="2"/>
</dbReference>
<dbReference type="PROSITE" id="PS50213">
    <property type="entry name" value="FAS1"/>
    <property type="match status" value="2"/>
</dbReference>
<dbReference type="SMART" id="SM00554">
    <property type="entry name" value="FAS1"/>
    <property type="match status" value="1"/>
</dbReference>
<dbReference type="SUPFAM" id="SSF82153">
    <property type="entry name" value="FAS1 domain"/>
    <property type="match status" value="2"/>
</dbReference>
<name>D6PKA1_9ZZZZ</name>
<proteinExistence type="predicted"/>
<organism evidence="4">
    <name type="scientific">uncultured organism MedDCM-OCT-S05-C138</name>
    <dbReference type="NCBI Taxonomy" id="743620"/>
    <lineage>
        <taxon>unclassified sequences</taxon>
        <taxon>environmental samples</taxon>
    </lineage>
</organism>
<dbReference type="FunFam" id="2.30.180.10:FF:000032">
    <property type="entry name" value="Fasciclin domain-containing protein, putative"/>
    <property type="match status" value="1"/>
</dbReference>